<reference evidence="3" key="1">
    <citation type="journal article" date="2014" name="Gene">
        <title>Genome-guided analysis of transformation efficiency and carbon dioxide assimilation by Moorella thermoacetica Y72.</title>
        <authorList>
            <person name="Tsukahara K."/>
            <person name="Kita A."/>
            <person name="Nakashimada Y."/>
            <person name="Hoshino T."/>
            <person name="Murakami K."/>
        </authorList>
    </citation>
    <scope>NUCLEOTIDE SEQUENCE [LARGE SCALE GENOMIC DNA]</scope>
    <source>
        <strain evidence="3">Y72</strain>
    </source>
</reference>
<feature type="domain" description="RNA-binding protein KhpB N-terminal" evidence="2">
    <location>
        <begin position="7"/>
        <end position="58"/>
    </location>
</feature>
<evidence type="ECO:0000256" key="1">
    <source>
        <dbReference type="SAM" id="MobiDB-lite"/>
    </source>
</evidence>
<dbReference type="Gene3D" id="3.30.30.80">
    <property type="entry name" value="probable RNA-binding protein from clostridium symbiosum atcc 14940"/>
    <property type="match status" value="1"/>
</dbReference>
<organism evidence="3">
    <name type="scientific">Moorella thermoacetica Y72</name>
    <dbReference type="NCBI Taxonomy" id="1325331"/>
    <lineage>
        <taxon>Bacteria</taxon>
        <taxon>Bacillati</taxon>
        <taxon>Bacillota</taxon>
        <taxon>Clostridia</taxon>
        <taxon>Neomoorellales</taxon>
        <taxon>Neomoorellaceae</taxon>
        <taxon>Neomoorella</taxon>
    </lineage>
</organism>
<dbReference type="Pfam" id="PF14804">
    <property type="entry name" value="Jag_N"/>
    <property type="match status" value="1"/>
</dbReference>
<keyword evidence="3" id="KW-0378">Hydrolase</keyword>
<dbReference type="InterPro" id="IPR005646">
    <property type="entry name" value="FapA"/>
</dbReference>
<name>A0A0S6UGF7_NEOTH</name>
<dbReference type="Proteomes" id="UP000063718">
    <property type="component" value="Unassembled WGS sequence"/>
</dbReference>
<dbReference type="InterPro" id="IPR046866">
    <property type="entry name" value="FapA_N"/>
</dbReference>
<sequence>MTSGEIRVEGRNVAEAIQQAAAILEVLPEELEVEIVQPASQGFLGLGRRPAVIIARLAGTFPGAAGEDENVTPATGKGGAGSVTGGPDAGAVAGGMAPGLGGVDEERPGYAWVEGGRVMVGDGEPPATIIAGEHFDLYVNGQHAPSEITVRAGDTIEVQSRVEVVKGQWKLAVSSDGLAARLTLKPGYQRTWRLKDQFPAGRLQLEGEEVVQALPALTREDLLAELKRQQVVFGVDEEAVRQACASTEAGEIVVARGQPPQPGEDGRVECLFSTAVADRVEVGEEERVDYREMMVRTSAAIGDLLAVKVPPRPGKPGKTVTGKVISPPEPRDVELVAGKGTEVIDGLRCIAREEGRPQLRQLRGRAFIDIIPVLLHQGDVDLSSGNLKFKGGIHITGNVTETMQVAASQDVEIGGDVTQATVNAGGSIIVGSNCIGSTLVAGGLNSVYQSAEPILSDLASQLPLLQAALHQLEKGASRQRYQVRPLDTGYMVSILVENKFQKLPSLAGKLEQLTKGIQGGPQEQKLVQLARELAQSFRNPAAMQGLGSSILARLVNGVQEMAAYCREIPQDGGHITLSYALNSKLQASGQVKVTGRGCFNTEIIAGGKVEIHGVFRGGSIYAGDEVYVQEMGSSGGARTLIRVAEGKVIKAGRIWPNSTLQVGKRVRQIDTEENQVMAYLNSEGDLVLGTF</sequence>
<dbReference type="SMART" id="SM01245">
    <property type="entry name" value="Jag_N"/>
    <property type="match status" value="1"/>
</dbReference>
<dbReference type="InterPro" id="IPR046865">
    <property type="entry name" value="FapA_b_solenoid"/>
</dbReference>
<feature type="region of interest" description="Disordered" evidence="1">
    <location>
        <begin position="64"/>
        <end position="83"/>
    </location>
</feature>
<accession>A0A0S6UGF7</accession>
<dbReference type="PANTHER" id="PTHR38032">
    <property type="entry name" value="POLYMERASE-RELATED"/>
    <property type="match status" value="1"/>
</dbReference>
<dbReference type="GO" id="GO:0016787">
    <property type="term" value="F:hydrolase activity"/>
    <property type="evidence" value="ECO:0007669"/>
    <property type="project" value="UniProtKB-KW"/>
</dbReference>
<protein>
    <submittedName>
        <fullName evidence="3">Predicted polymerase, most proteins contain PALM domain, HD hydrolase domain and Zn-ribbon domain</fullName>
    </submittedName>
</protein>
<gene>
    <name evidence="3" type="ORF">MTY_1880</name>
</gene>
<dbReference type="Pfam" id="PF20250">
    <property type="entry name" value="FapA_N"/>
    <property type="match status" value="1"/>
</dbReference>
<dbReference type="AlphaFoldDB" id="A0A0S6UGF7"/>
<evidence type="ECO:0000313" key="3">
    <source>
        <dbReference type="EMBL" id="GAF26540.1"/>
    </source>
</evidence>
<evidence type="ECO:0000259" key="2">
    <source>
        <dbReference type="SMART" id="SM01245"/>
    </source>
</evidence>
<dbReference type="RefSeq" id="WP_025774254.1">
    <property type="nucleotide sequence ID" value="NZ_DF238840.1"/>
</dbReference>
<proteinExistence type="predicted"/>
<dbReference type="InterPro" id="IPR032782">
    <property type="entry name" value="KhpB_N"/>
</dbReference>
<dbReference type="EMBL" id="DF238840">
    <property type="protein sequence ID" value="GAF26540.1"/>
    <property type="molecule type" value="Genomic_DNA"/>
</dbReference>
<dbReference type="Pfam" id="PF03961">
    <property type="entry name" value="FapA"/>
    <property type="match status" value="1"/>
</dbReference>
<dbReference type="InterPro" id="IPR038247">
    <property type="entry name" value="Jag_N_dom_sf"/>
</dbReference>
<dbReference type="PANTHER" id="PTHR38032:SF1">
    <property type="entry name" value="RNA-BINDING PROTEIN KHPB N-TERMINAL DOMAIN-CONTAINING PROTEIN"/>
    <property type="match status" value="1"/>
</dbReference>